<dbReference type="Gene3D" id="1.20.1070.10">
    <property type="entry name" value="Rhodopsin 7-helix transmembrane proteins"/>
    <property type="match status" value="1"/>
</dbReference>
<evidence type="ECO:0000313" key="8">
    <source>
        <dbReference type="EMBL" id="KAK2144940.1"/>
    </source>
</evidence>
<keyword evidence="5" id="KW-0807">Transducer</keyword>
<evidence type="ECO:0000256" key="6">
    <source>
        <dbReference type="SAM" id="Phobius"/>
    </source>
</evidence>
<feature type="domain" description="G-protein coupled receptors family 1 profile" evidence="7">
    <location>
        <begin position="57"/>
        <end position="332"/>
    </location>
</feature>
<evidence type="ECO:0000259" key="7">
    <source>
        <dbReference type="PROSITE" id="PS50262"/>
    </source>
</evidence>
<feature type="transmembrane region" description="Helical" evidence="6">
    <location>
        <begin position="271"/>
        <end position="296"/>
    </location>
</feature>
<feature type="transmembrane region" description="Helical" evidence="6">
    <location>
        <begin position="76"/>
        <end position="94"/>
    </location>
</feature>
<evidence type="ECO:0000256" key="1">
    <source>
        <dbReference type="ARBA" id="ARBA00004370"/>
    </source>
</evidence>
<keyword evidence="5" id="KW-0297">G-protein coupled receptor</keyword>
<dbReference type="AlphaFoldDB" id="A0AAD9MTK5"/>
<reference evidence="8" key="1">
    <citation type="journal article" date="2023" name="Mol. Biol. Evol.">
        <title>Third-Generation Sequencing Reveals the Adaptive Role of the Epigenome in Three Deep-Sea Polychaetes.</title>
        <authorList>
            <person name="Perez M."/>
            <person name="Aroh O."/>
            <person name="Sun Y."/>
            <person name="Lan Y."/>
            <person name="Juniper S.K."/>
            <person name="Young C.R."/>
            <person name="Angers B."/>
            <person name="Qian P.Y."/>
        </authorList>
    </citation>
    <scope>NUCLEOTIDE SEQUENCE</scope>
    <source>
        <strain evidence="8">P08H-3</strain>
    </source>
</reference>
<dbReference type="GO" id="GO:0016020">
    <property type="term" value="C:membrane"/>
    <property type="evidence" value="ECO:0007669"/>
    <property type="project" value="UniProtKB-SubCell"/>
</dbReference>
<comment type="subcellular location">
    <subcellularLocation>
        <location evidence="1">Membrane</location>
    </subcellularLocation>
</comment>
<keyword evidence="5" id="KW-0675">Receptor</keyword>
<dbReference type="CDD" id="cd14978">
    <property type="entry name" value="7tmA_FMRFamide_R-like"/>
    <property type="match status" value="1"/>
</dbReference>
<comment type="similarity">
    <text evidence="5">Belongs to the G-protein coupled receptor 1 family.</text>
</comment>
<sequence length="372" mass="43395">MSLLSQHCGIQKMTTMNDSCDVNRSSDDSSTLTDDGRFHVAIELYLISFIGIVGILGNIVSIIVLRQDKERRQTLLLLQVLAVSDALYLLSALLRYPVKYLMYDVSQYHRIQLYVYPLLKMFQTITIWMMVLVTVDRFIYVCRPLQAQDIFNQTSRRTFAVLVFVFGSLYSLPRFLDRCLITYQVCDNRTLTGVIYKPMFNNAYYYNIYRYAMHLVFLYLGPLVTLCVMNTRLIVTIRRSRQLHREMRVKGHYVGTAGAGYTSQTENNATLVLIIIILVFIVCETPELILRILIVLDQHVDSISAISPAFYRFNTMSALFMVINCSINFFIYFLFGKRFRYILKETFIYKFQTTTSLLTRETLPLRQQNIYV</sequence>
<gene>
    <name evidence="8" type="ORF">LSH36_717g00003</name>
</gene>
<keyword evidence="9" id="KW-1185">Reference proteome</keyword>
<dbReference type="PRINTS" id="PR00237">
    <property type="entry name" value="GPCRRHODOPSN"/>
</dbReference>
<dbReference type="InterPro" id="IPR017452">
    <property type="entry name" value="GPCR_Rhodpsn_7TM"/>
</dbReference>
<dbReference type="PANTHER" id="PTHR46641:SF2">
    <property type="entry name" value="FMRFAMIDE RECEPTOR"/>
    <property type="match status" value="1"/>
</dbReference>
<evidence type="ECO:0000256" key="3">
    <source>
        <dbReference type="ARBA" id="ARBA00022989"/>
    </source>
</evidence>
<feature type="transmembrane region" description="Helical" evidence="6">
    <location>
        <begin position="44"/>
        <end position="64"/>
    </location>
</feature>
<feature type="transmembrane region" description="Helical" evidence="6">
    <location>
        <begin position="316"/>
        <end position="335"/>
    </location>
</feature>
<dbReference type="SUPFAM" id="SSF81321">
    <property type="entry name" value="Family A G protein-coupled receptor-like"/>
    <property type="match status" value="1"/>
</dbReference>
<keyword evidence="4 6" id="KW-0472">Membrane</keyword>
<feature type="transmembrane region" description="Helical" evidence="6">
    <location>
        <begin position="211"/>
        <end position="235"/>
    </location>
</feature>
<evidence type="ECO:0000256" key="2">
    <source>
        <dbReference type="ARBA" id="ARBA00022692"/>
    </source>
</evidence>
<evidence type="ECO:0000256" key="5">
    <source>
        <dbReference type="RuleBase" id="RU000688"/>
    </source>
</evidence>
<dbReference type="PROSITE" id="PS00237">
    <property type="entry name" value="G_PROTEIN_RECEP_F1_1"/>
    <property type="match status" value="1"/>
</dbReference>
<comment type="caution">
    <text evidence="8">The sequence shown here is derived from an EMBL/GenBank/DDBJ whole genome shotgun (WGS) entry which is preliminary data.</text>
</comment>
<dbReference type="Proteomes" id="UP001208570">
    <property type="component" value="Unassembled WGS sequence"/>
</dbReference>
<dbReference type="Pfam" id="PF00001">
    <property type="entry name" value="7tm_1"/>
    <property type="match status" value="1"/>
</dbReference>
<dbReference type="EMBL" id="JAODUP010000717">
    <property type="protein sequence ID" value="KAK2144940.1"/>
    <property type="molecule type" value="Genomic_DNA"/>
</dbReference>
<dbReference type="GO" id="GO:0004930">
    <property type="term" value="F:G protein-coupled receptor activity"/>
    <property type="evidence" value="ECO:0007669"/>
    <property type="project" value="UniProtKB-KW"/>
</dbReference>
<evidence type="ECO:0000313" key="9">
    <source>
        <dbReference type="Proteomes" id="UP001208570"/>
    </source>
</evidence>
<dbReference type="PANTHER" id="PTHR46641">
    <property type="entry name" value="FMRFAMIDE RECEPTOR-RELATED"/>
    <property type="match status" value="1"/>
</dbReference>
<organism evidence="8 9">
    <name type="scientific">Paralvinella palmiformis</name>
    <dbReference type="NCBI Taxonomy" id="53620"/>
    <lineage>
        <taxon>Eukaryota</taxon>
        <taxon>Metazoa</taxon>
        <taxon>Spiralia</taxon>
        <taxon>Lophotrochozoa</taxon>
        <taxon>Annelida</taxon>
        <taxon>Polychaeta</taxon>
        <taxon>Sedentaria</taxon>
        <taxon>Canalipalpata</taxon>
        <taxon>Terebellida</taxon>
        <taxon>Terebelliformia</taxon>
        <taxon>Alvinellidae</taxon>
        <taxon>Paralvinella</taxon>
    </lineage>
</organism>
<keyword evidence="3 6" id="KW-1133">Transmembrane helix</keyword>
<dbReference type="InterPro" id="IPR052954">
    <property type="entry name" value="GPCR-Ligand_Int"/>
</dbReference>
<evidence type="ECO:0000256" key="4">
    <source>
        <dbReference type="ARBA" id="ARBA00023136"/>
    </source>
</evidence>
<feature type="transmembrane region" description="Helical" evidence="6">
    <location>
        <begin position="156"/>
        <end position="173"/>
    </location>
</feature>
<dbReference type="InterPro" id="IPR000276">
    <property type="entry name" value="GPCR_Rhodpsn"/>
</dbReference>
<feature type="transmembrane region" description="Helical" evidence="6">
    <location>
        <begin position="114"/>
        <end position="135"/>
    </location>
</feature>
<dbReference type="PROSITE" id="PS50262">
    <property type="entry name" value="G_PROTEIN_RECEP_F1_2"/>
    <property type="match status" value="1"/>
</dbReference>
<keyword evidence="2 5" id="KW-0812">Transmembrane</keyword>
<proteinExistence type="inferred from homology"/>
<protein>
    <recommendedName>
        <fullName evidence="7">G-protein coupled receptors family 1 profile domain-containing protein</fullName>
    </recommendedName>
</protein>
<name>A0AAD9MTK5_9ANNE</name>
<accession>A0AAD9MTK5</accession>